<dbReference type="PANTHER" id="PTHR43827:SF3">
    <property type="entry name" value="NADP-DEPENDENT OXIDOREDUCTASE DOMAIN-CONTAINING PROTEIN"/>
    <property type="match status" value="1"/>
</dbReference>
<dbReference type="InterPro" id="IPR036812">
    <property type="entry name" value="NAD(P)_OxRdtase_dom_sf"/>
</dbReference>
<evidence type="ECO:0000313" key="5">
    <source>
        <dbReference type="EMBL" id="CAF4826935.1"/>
    </source>
</evidence>
<dbReference type="Gene3D" id="3.20.20.100">
    <property type="entry name" value="NADP-dependent oxidoreductase domain"/>
    <property type="match status" value="1"/>
</dbReference>
<keyword evidence="3" id="KW-0560">Oxidoreductase</keyword>
<dbReference type="AlphaFoldDB" id="A0A8S3BFN2"/>
<comment type="similarity">
    <text evidence="1">Belongs to the aldo/keto reductase family.</text>
</comment>
<evidence type="ECO:0000313" key="6">
    <source>
        <dbReference type="Proteomes" id="UP000676336"/>
    </source>
</evidence>
<protein>
    <recommendedName>
        <fullName evidence="4">NADP-dependent oxidoreductase domain-containing protein</fullName>
    </recommendedName>
</protein>
<dbReference type="Proteomes" id="UP000676336">
    <property type="component" value="Unassembled WGS sequence"/>
</dbReference>
<gene>
    <name evidence="5" type="ORF">SMN809_LOCUS48294</name>
</gene>
<reference evidence="5" key="1">
    <citation type="submission" date="2021-02" db="EMBL/GenBank/DDBJ databases">
        <authorList>
            <person name="Nowell W R."/>
        </authorList>
    </citation>
    <scope>NUCLEOTIDE SEQUENCE</scope>
</reference>
<keyword evidence="2" id="KW-0521">NADP</keyword>
<dbReference type="Pfam" id="PF00248">
    <property type="entry name" value="Aldo_ket_red"/>
    <property type="match status" value="1"/>
</dbReference>
<accession>A0A8S3BFN2</accession>
<sequence length="55" mass="6058">PDVVAAAINQGYQLIDTAEFYANEDGVGNGIKQSGKKREDIFIVSKWWPSSEGEK</sequence>
<proteinExistence type="inferred from homology"/>
<dbReference type="EMBL" id="CAJOBI010154818">
    <property type="protein sequence ID" value="CAF4826935.1"/>
    <property type="molecule type" value="Genomic_DNA"/>
</dbReference>
<name>A0A8S3BFN2_9BILA</name>
<evidence type="ECO:0000256" key="3">
    <source>
        <dbReference type="ARBA" id="ARBA00023002"/>
    </source>
</evidence>
<organism evidence="5 6">
    <name type="scientific">Rotaria magnacalcarata</name>
    <dbReference type="NCBI Taxonomy" id="392030"/>
    <lineage>
        <taxon>Eukaryota</taxon>
        <taxon>Metazoa</taxon>
        <taxon>Spiralia</taxon>
        <taxon>Gnathifera</taxon>
        <taxon>Rotifera</taxon>
        <taxon>Eurotatoria</taxon>
        <taxon>Bdelloidea</taxon>
        <taxon>Philodinida</taxon>
        <taxon>Philodinidae</taxon>
        <taxon>Rotaria</taxon>
    </lineage>
</organism>
<feature type="domain" description="NADP-dependent oxidoreductase" evidence="4">
    <location>
        <begin position="3"/>
        <end position="50"/>
    </location>
</feature>
<dbReference type="InterPro" id="IPR020471">
    <property type="entry name" value="AKR"/>
</dbReference>
<feature type="non-terminal residue" evidence="5">
    <location>
        <position position="1"/>
    </location>
</feature>
<comment type="caution">
    <text evidence="5">The sequence shown here is derived from an EMBL/GenBank/DDBJ whole genome shotgun (WGS) entry which is preliminary data.</text>
</comment>
<dbReference type="InterPro" id="IPR023210">
    <property type="entry name" value="NADP_OxRdtase_dom"/>
</dbReference>
<feature type="non-terminal residue" evidence="5">
    <location>
        <position position="55"/>
    </location>
</feature>
<evidence type="ECO:0000256" key="2">
    <source>
        <dbReference type="ARBA" id="ARBA00022857"/>
    </source>
</evidence>
<dbReference type="SUPFAM" id="SSF51430">
    <property type="entry name" value="NAD(P)-linked oxidoreductase"/>
    <property type="match status" value="1"/>
</dbReference>
<evidence type="ECO:0000256" key="1">
    <source>
        <dbReference type="ARBA" id="ARBA00007905"/>
    </source>
</evidence>
<evidence type="ECO:0000259" key="4">
    <source>
        <dbReference type="Pfam" id="PF00248"/>
    </source>
</evidence>
<dbReference type="PANTHER" id="PTHR43827">
    <property type="entry name" value="2,5-DIKETO-D-GLUCONIC ACID REDUCTASE"/>
    <property type="match status" value="1"/>
</dbReference>
<dbReference type="GO" id="GO:0016616">
    <property type="term" value="F:oxidoreductase activity, acting on the CH-OH group of donors, NAD or NADP as acceptor"/>
    <property type="evidence" value="ECO:0007669"/>
    <property type="project" value="UniProtKB-ARBA"/>
</dbReference>